<evidence type="ECO:0000313" key="8">
    <source>
        <dbReference type="Proteomes" id="UP000075324"/>
    </source>
</evidence>
<dbReference type="SUPFAM" id="SSF88946">
    <property type="entry name" value="Sigma2 domain of RNA polymerase sigma factors"/>
    <property type="match status" value="1"/>
</dbReference>
<reference evidence="7 8" key="1">
    <citation type="submission" date="2016-01" db="EMBL/GenBank/DDBJ databases">
        <title>Draft Genome Sequences of Seven Thermophilic Sporeformers Isolated from Foods.</title>
        <authorList>
            <person name="Berendsen E.M."/>
            <person name="Wells-Bennik M.H."/>
            <person name="Krawcyk A.O."/>
            <person name="De Jong A."/>
            <person name="Holsappel S."/>
            <person name="Eijlander R.T."/>
            <person name="Kuipers O.P."/>
        </authorList>
    </citation>
    <scope>NUCLEOTIDE SEQUENCE [LARGE SCALE GENOMIC DNA]</scope>
    <source>
        <strain evidence="7 8">B4110</strain>
    </source>
</reference>
<dbReference type="PATRIC" id="fig|153151.4.peg.1374"/>
<dbReference type="EMBL" id="LQYW01000149">
    <property type="protein sequence ID" value="KYD24696.1"/>
    <property type="molecule type" value="Genomic_DNA"/>
</dbReference>
<dbReference type="NCBIfam" id="TIGR02937">
    <property type="entry name" value="sigma70-ECF"/>
    <property type="match status" value="1"/>
</dbReference>
<evidence type="ECO:0000256" key="3">
    <source>
        <dbReference type="ARBA" id="ARBA00023082"/>
    </source>
</evidence>
<dbReference type="RefSeq" id="WP_062678955.1">
    <property type="nucleotide sequence ID" value="NZ_CP070511.1"/>
</dbReference>
<dbReference type="GO" id="GO:0006352">
    <property type="term" value="P:DNA-templated transcription initiation"/>
    <property type="evidence" value="ECO:0007669"/>
    <property type="project" value="InterPro"/>
</dbReference>
<dbReference type="AlphaFoldDB" id="A0A150MJP1"/>
<dbReference type="GO" id="GO:0003677">
    <property type="term" value="F:DNA binding"/>
    <property type="evidence" value="ECO:0007669"/>
    <property type="project" value="InterPro"/>
</dbReference>
<evidence type="ECO:0000259" key="5">
    <source>
        <dbReference type="Pfam" id="PF04542"/>
    </source>
</evidence>
<feature type="domain" description="RNA polymerase sigma factor 70 region 4 type 2" evidence="6">
    <location>
        <begin position="122"/>
        <end position="171"/>
    </location>
</feature>
<evidence type="ECO:0000256" key="4">
    <source>
        <dbReference type="ARBA" id="ARBA00023163"/>
    </source>
</evidence>
<dbReference type="InterPro" id="IPR013249">
    <property type="entry name" value="RNA_pol_sigma70_r4_t2"/>
</dbReference>
<evidence type="ECO:0000256" key="2">
    <source>
        <dbReference type="ARBA" id="ARBA00023015"/>
    </source>
</evidence>
<feature type="domain" description="RNA polymerase sigma-70 region 2" evidence="5">
    <location>
        <begin position="22"/>
        <end position="88"/>
    </location>
</feature>
<evidence type="ECO:0000256" key="1">
    <source>
        <dbReference type="ARBA" id="ARBA00010641"/>
    </source>
</evidence>
<gene>
    <name evidence="7" type="ORF">B4110_0705</name>
</gene>
<organism evidence="7 8">
    <name type="scientific">Parageobacillus toebii</name>
    <dbReference type="NCBI Taxonomy" id="153151"/>
    <lineage>
        <taxon>Bacteria</taxon>
        <taxon>Bacillati</taxon>
        <taxon>Bacillota</taxon>
        <taxon>Bacilli</taxon>
        <taxon>Bacillales</taxon>
        <taxon>Anoxybacillaceae</taxon>
        <taxon>Parageobacillus</taxon>
    </lineage>
</organism>
<dbReference type="Proteomes" id="UP000075324">
    <property type="component" value="Unassembled WGS sequence"/>
</dbReference>
<dbReference type="InterPro" id="IPR013324">
    <property type="entry name" value="RNA_pol_sigma_r3/r4-like"/>
</dbReference>
<keyword evidence="2" id="KW-0805">Transcription regulation</keyword>
<dbReference type="Pfam" id="PF04542">
    <property type="entry name" value="Sigma70_r2"/>
    <property type="match status" value="1"/>
</dbReference>
<dbReference type="InterPro" id="IPR013325">
    <property type="entry name" value="RNA_pol_sigma_r2"/>
</dbReference>
<dbReference type="CDD" id="cd06171">
    <property type="entry name" value="Sigma70_r4"/>
    <property type="match status" value="1"/>
</dbReference>
<dbReference type="InterPro" id="IPR039425">
    <property type="entry name" value="RNA_pol_sigma-70-like"/>
</dbReference>
<dbReference type="InterPro" id="IPR007627">
    <property type="entry name" value="RNA_pol_sigma70_r2"/>
</dbReference>
<comment type="caution">
    <text evidence="7">The sequence shown here is derived from an EMBL/GenBank/DDBJ whole genome shotgun (WGS) entry which is preliminary data.</text>
</comment>
<accession>A0A150MJP1</accession>
<dbReference type="GeneID" id="94901192"/>
<sequence>MHDEQHLLAQCRQGNKDAFYLLVSPHLTKAYRLAFTILRSHHDAEDAIQNSLLEAYRAISEDKEIHHFSSWFYRLVTHRAIDLARKLGKERQYTEISDVLPFLSNSHHLPVDEVINKEEEQELLAHILKLDMKYRVILVLYYYQNMKISEIAELLQIKEGTVKSRLFQARNLLYQYFQKERKEELR</sequence>
<name>A0A150MJP1_9BACL</name>
<dbReference type="PANTHER" id="PTHR43133:SF51">
    <property type="entry name" value="RNA POLYMERASE SIGMA FACTOR"/>
    <property type="match status" value="1"/>
</dbReference>
<evidence type="ECO:0000259" key="6">
    <source>
        <dbReference type="Pfam" id="PF08281"/>
    </source>
</evidence>
<dbReference type="GO" id="GO:0016987">
    <property type="term" value="F:sigma factor activity"/>
    <property type="evidence" value="ECO:0007669"/>
    <property type="project" value="UniProtKB-KW"/>
</dbReference>
<dbReference type="SUPFAM" id="SSF88659">
    <property type="entry name" value="Sigma3 and sigma4 domains of RNA polymerase sigma factors"/>
    <property type="match status" value="1"/>
</dbReference>
<comment type="similarity">
    <text evidence="1">Belongs to the sigma-70 factor family. ECF subfamily.</text>
</comment>
<evidence type="ECO:0000313" key="7">
    <source>
        <dbReference type="EMBL" id="KYD24696.1"/>
    </source>
</evidence>
<dbReference type="InterPro" id="IPR036388">
    <property type="entry name" value="WH-like_DNA-bd_sf"/>
</dbReference>
<keyword evidence="4" id="KW-0804">Transcription</keyword>
<proteinExistence type="inferred from homology"/>
<keyword evidence="3" id="KW-0731">Sigma factor</keyword>
<dbReference type="InterPro" id="IPR014284">
    <property type="entry name" value="RNA_pol_sigma-70_dom"/>
</dbReference>
<dbReference type="Pfam" id="PF08281">
    <property type="entry name" value="Sigma70_r4_2"/>
    <property type="match status" value="1"/>
</dbReference>
<dbReference type="PANTHER" id="PTHR43133">
    <property type="entry name" value="RNA POLYMERASE ECF-TYPE SIGMA FACTO"/>
    <property type="match status" value="1"/>
</dbReference>
<dbReference type="Gene3D" id="1.10.10.10">
    <property type="entry name" value="Winged helix-like DNA-binding domain superfamily/Winged helix DNA-binding domain"/>
    <property type="match status" value="1"/>
</dbReference>
<protein>
    <submittedName>
        <fullName evidence="7">Uncharacterized protein</fullName>
    </submittedName>
</protein>
<dbReference type="Gene3D" id="1.10.1740.10">
    <property type="match status" value="1"/>
</dbReference>